<feature type="domain" description="F-box" evidence="10">
    <location>
        <begin position="400"/>
        <end position="450"/>
    </location>
</feature>
<dbReference type="Pfam" id="PF08268">
    <property type="entry name" value="FBA_3"/>
    <property type="match status" value="1"/>
</dbReference>
<dbReference type="SUPFAM" id="SSF81383">
    <property type="entry name" value="F-box domain"/>
    <property type="match status" value="1"/>
</dbReference>
<feature type="transmembrane region" description="Helical" evidence="8">
    <location>
        <begin position="207"/>
        <end position="225"/>
    </location>
</feature>
<proteinExistence type="predicted"/>
<dbReference type="PROSITE" id="PS50836">
    <property type="entry name" value="DOMON"/>
    <property type="match status" value="1"/>
</dbReference>
<dbReference type="InterPro" id="IPR036047">
    <property type="entry name" value="F-box-like_dom_sf"/>
</dbReference>
<dbReference type="PROSITE" id="PS50181">
    <property type="entry name" value="FBOX"/>
    <property type="match status" value="1"/>
</dbReference>
<dbReference type="Pfam" id="PF04526">
    <property type="entry name" value="DUF568"/>
    <property type="match status" value="1"/>
</dbReference>
<dbReference type="CDD" id="cd08760">
    <property type="entry name" value="Cyt_b561_FRRS1_like"/>
    <property type="match status" value="1"/>
</dbReference>
<organism evidence="13 14">
    <name type="scientific">Hibiscus sabdariffa</name>
    <name type="common">roselle</name>
    <dbReference type="NCBI Taxonomy" id="183260"/>
    <lineage>
        <taxon>Eukaryota</taxon>
        <taxon>Viridiplantae</taxon>
        <taxon>Streptophyta</taxon>
        <taxon>Embryophyta</taxon>
        <taxon>Tracheophyta</taxon>
        <taxon>Spermatophyta</taxon>
        <taxon>Magnoliopsida</taxon>
        <taxon>eudicotyledons</taxon>
        <taxon>Gunneridae</taxon>
        <taxon>Pentapetalae</taxon>
        <taxon>rosids</taxon>
        <taxon>malvids</taxon>
        <taxon>Malvales</taxon>
        <taxon>Malvaceae</taxon>
        <taxon>Malvoideae</taxon>
        <taxon>Hibiscus</taxon>
    </lineage>
</organism>
<dbReference type="InterPro" id="IPR006593">
    <property type="entry name" value="Cyt_b561/ferric_Rdtase_TM"/>
</dbReference>
<feature type="transmembrane region" description="Helical" evidence="8">
    <location>
        <begin position="278"/>
        <end position="295"/>
    </location>
</feature>
<dbReference type="InterPro" id="IPR001810">
    <property type="entry name" value="F-box_dom"/>
</dbReference>
<keyword evidence="2" id="KW-0813">Transport</keyword>
<dbReference type="CDD" id="cd09629">
    <property type="entry name" value="DOMON_CIL1_like"/>
    <property type="match status" value="1"/>
</dbReference>
<evidence type="ECO:0000256" key="3">
    <source>
        <dbReference type="ARBA" id="ARBA00022692"/>
    </source>
</evidence>
<keyword evidence="4 9" id="KW-0732">Signal</keyword>
<dbReference type="Proteomes" id="UP001472677">
    <property type="component" value="Unassembled WGS sequence"/>
</dbReference>
<evidence type="ECO:0000313" key="13">
    <source>
        <dbReference type="EMBL" id="KAK8504174.1"/>
    </source>
</evidence>
<feature type="transmembrane region" description="Helical" evidence="8">
    <location>
        <begin position="342"/>
        <end position="366"/>
    </location>
</feature>
<feature type="transmembrane region" description="Helical" evidence="8">
    <location>
        <begin position="307"/>
        <end position="327"/>
    </location>
</feature>
<evidence type="ECO:0000256" key="4">
    <source>
        <dbReference type="ARBA" id="ARBA00022729"/>
    </source>
</evidence>
<evidence type="ECO:0000259" key="10">
    <source>
        <dbReference type="PROSITE" id="PS50181"/>
    </source>
</evidence>
<dbReference type="InterPro" id="IPR017451">
    <property type="entry name" value="F-box-assoc_interact_dom"/>
</dbReference>
<gene>
    <name evidence="13" type="ORF">V6N12_044721</name>
</gene>
<dbReference type="PANTHER" id="PTHR23130:SF203">
    <property type="entry name" value="CYTOCHROME B561 AND DOMON DOMAIN-CONTAINING PROTEIN"/>
    <property type="match status" value="1"/>
</dbReference>
<dbReference type="InterPro" id="IPR045265">
    <property type="entry name" value="AIR12_DOMON"/>
</dbReference>
<reference evidence="13 14" key="1">
    <citation type="journal article" date="2024" name="G3 (Bethesda)">
        <title>Genome assembly of Hibiscus sabdariffa L. provides insights into metabolisms of medicinal natural products.</title>
        <authorList>
            <person name="Kim T."/>
        </authorList>
    </citation>
    <scope>NUCLEOTIDE SEQUENCE [LARGE SCALE GENOMIC DNA]</scope>
    <source>
        <strain evidence="13">TK-2024</strain>
        <tissue evidence="13">Old leaves</tissue>
    </source>
</reference>
<dbReference type="InterPro" id="IPR013187">
    <property type="entry name" value="F-box-assoc_dom_typ3"/>
</dbReference>
<keyword evidence="3 8" id="KW-0812">Transmembrane</keyword>
<dbReference type="Pfam" id="PF12937">
    <property type="entry name" value="F-box-like"/>
    <property type="match status" value="1"/>
</dbReference>
<dbReference type="PROSITE" id="PS50939">
    <property type="entry name" value="CYTOCHROME_B561"/>
    <property type="match status" value="1"/>
</dbReference>
<comment type="caution">
    <text evidence="13">The sequence shown here is derived from an EMBL/GenBank/DDBJ whole genome shotgun (WGS) entry which is preliminary data.</text>
</comment>
<dbReference type="Pfam" id="PF03188">
    <property type="entry name" value="Cytochrom_B561"/>
    <property type="match status" value="1"/>
</dbReference>
<evidence type="ECO:0000256" key="9">
    <source>
        <dbReference type="SAM" id="SignalP"/>
    </source>
</evidence>
<name>A0ABR2BAQ1_9ROSI</name>
<feature type="domain" description="Cytochrome b561" evidence="12">
    <location>
        <begin position="169"/>
        <end position="366"/>
    </location>
</feature>
<evidence type="ECO:0008006" key="15">
    <source>
        <dbReference type="Google" id="ProtNLM"/>
    </source>
</evidence>
<keyword evidence="7 8" id="KW-0472">Membrane</keyword>
<protein>
    <recommendedName>
        <fullName evidence="15">Cytochrome b561 and DOMON domain-containing protein</fullName>
    </recommendedName>
</protein>
<evidence type="ECO:0000256" key="7">
    <source>
        <dbReference type="ARBA" id="ARBA00023136"/>
    </source>
</evidence>
<dbReference type="NCBIfam" id="TIGR01640">
    <property type="entry name" value="F_box_assoc_1"/>
    <property type="match status" value="1"/>
</dbReference>
<evidence type="ECO:0000256" key="6">
    <source>
        <dbReference type="ARBA" id="ARBA00022989"/>
    </source>
</evidence>
<accession>A0ABR2BAQ1</accession>
<dbReference type="SMART" id="SM00665">
    <property type="entry name" value="B561"/>
    <property type="match status" value="1"/>
</dbReference>
<keyword evidence="6 8" id="KW-1133">Transmembrane helix</keyword>
<feature type="transmembrane region" description="Helical" evidence="8">
    <location>
        <begin position="237"/>
        <end position="258"/>
    </location>
</feature>
<feature type="signal peptide" evidence="9">
    <location>
        <begin position="1"/>
        <end position="23"/>
    </location>
</feature>
<evidence type="ECO:0000256" key="2">
    <source>
        <dbReference type="ARBA" id="ARBA00022448"/>
    </source>
</evidence>
<dbReference type="InterPro" id="IPR005018">
    <property type="entry name" value="DOMON_domain"/>
</dbReference>
<sequence>MDRTWKLFLLPCLLLSFLASSSAQTCNSQRFPDNRQYANCADLSALNCYLHWTHDQAAGTLDVAFRHTGTTDSRWSAWGLNPSGPRMQNTQALVAFVNSSGVANAFTTSIDTMSPSMQPSPLSFEVPTLSARFENNEMTIFAVMRVSDSWLSTSQVWQEGPVSNGQLGIHPLSGDNVRSAGSVNFLTGQSGGSSSAGSRTRRRNVHGVLNTVSWGILMPLGAITARYMKVFKSADPAWFYLHVACQTSAYAVGVAGWATGINLGSDSPGVTRNPHRNIGIALFCLATLQVFALLLRPNKDHKYRLYWNIYHHSVGYTVIILSIVNIFEGFDILQPEDHWERIYIGILIFLGVVATLLEAFTWFVVLRRNKSDKHSHSINGRISLLSRDRWVFLYSPNGPTRRMDRLPRDVVLDILSRLPVTTLAQSKSVCRSWRGIIQGSILLDKHLLRMSGPENDPCIIFQSPPPILDHYYFVDFAAYSGRYKRLKSFWVSTMHGKLVASSNGLLCFCSSSAIHICNPLTKQSVELPKLPSESGMLGFGFSPTTKEYKVLDIIYQRKRLSSDSHLAPFQSKVQIFTLGDSQWRSLGMAPYQFIDRQSQVTVSGRLHLISQPGEVRMKDRIISFDLTAEQFQAVPLADHVTLDRRFFELVALRGHLCVAASNASCGLDIWVMKEYNVKESWVKEFIIGGYLPKELRSTNGRIPFFKSDFSAVCSFKGGKILLKLWRNDLVLYDPVHEKFEDPMFEGALQWHEMVVHVGSLVSI</sequence>
<dbReference type="Gene3D" id="1.20.120.1770">
    <property type="match status" value="1"/>
</dbReference>
<evidence type="ECO:0000256" key="1">
    <source>
        <dbReference type="ARBA" id="ARBA00004370"/>
    </source>
</evidence>
<evidence type="ECO:0000256" key="8">
    <source>
        <dbReference type="SAM" id="Phobius"/>
    </source>
</evidence>
<feature type="domain" description="DOMON" evidence="11">
    <location>
        <begin position="46"/>
        <end position="160"/>
    </location>
</feature>
<evidence type="ECO:0000259" key="11">
    <source>
        <dbReference type="PROSITE" id="PS50836"/>
    </source>
</evidence>
<evidence type="ECO:0000313" key="14">
    <source>
        <dbReference type="Proteomes" id="UP001472677"/>
    </source>
</evidence>
<dbReference type="Gene3D" id="1.20.1280.50">
    <property type="match status" value="1"/>
</dbReference>
<dbReference type="EMBL" id="JBBPBM010000144">
    <property type="protein sequence ID" value="KAK8504174.1"/>
    <property type="molecule type" value="Genomic_DNA"/>
</dbReference>
<evidence type="ECO:0000259" key="12">
    <source>
        <dbReference type="PROSITE" id="PS50939"/>
    </source>
</evidence>
<comment type="subcellular location">
    <subcellularLocation>
        <location evidence="1">Membrane</location>
    </subcellularLocation>
</comment>
<keyword evidence="5" id="KW-0249">Electron transport</keyword>
<dbReference type="PANTHER" id="PTHR23130">
    <property type="entry name" value="CYTOCHROME B561 AND DOMON DOMAIN-CONTAINING PROTEIN"/>
    <property type="match status" value="1"/>
</dbReference>
<feature type="chain" id="PRO_5046738298" description="Cytochrome b561 and DOMON domain-containing protein" evidence="9">
    <location>
        <begin position="24"/>
        <end position="763"/>
    </location>
</feature>
<keyword evidence="14" id="KW-1185">Reference proteome</keyword>
<evidence type="ECO:0000256" key="5">
    <source>
        <dbReference type="ARBA" id="ARBA00022982"/>
    </source>
</evidence>
<dbReference type="SMART" id="SM00256">
    <property type="entry name" value="FBOX"/>
    <property type="match status" value="1"/>
</dbReference>